<sequence>MLRPPNGLNLCCSCDITKYPSQQMNFSA</sequence>
<dbReference type="EMBL" id="GBXM01087556">
    <property type="protein sequence ID" value="JAH21021.1"/>
    <property type="molecule type" value="Transcribed_RNA"/>
</dbReference>
<accession>A0A0E9QVN1</accession>
<protein>
    <submittedName>
        <fullName evidence="1">Uncharacterized protein</fullName>
    </submittedName>
</protein>
<evidence type="ECO:0000313" key="1">
    <source>
        <dbReference type="EMBL" id="JAH21021.1"/>
    </source>
</evidence>
<reference evidence="1" key="2">
    <citation type="journal article" date="2015" name="Fish Shellfish Immunol.">
        <title>Early steps in the European eel (Anguilla anguilla)-Vibrio vulnificus interaction in the gills: Role of the RtxA13 toxin.</title>
        <authorList>
            <person name="Callol A."/>
            <person name="Pajuelo D."/>
            <person name="Ebbesson L."/>
            <person name="Teles M."/>
            <person name="MacKenzie S."/>
            <person name="Amaro C."/>
        </authorList>
    </citation>
    <scope>NUCLEOTIDE SEQUENCE</scope>
</reference>
<name>A0A0E9QVN1_ANGAN</name>
<proteinExistence type="predicted"/>
<reference evidence="1" key="1">
    <citation type="submission" date="2014-11" db="EMBL/GenBank/DDBJ databases">
        <authorList>
            <person name="Amaro Gonzalez C."/>
        </authorList>
    </citation>
    <scope>NUCLEOTIDE SEQUENCE</scope>
</reference>
<dbReference type="AlphaFoldDB" id="A0A0E9QVN1"/>
<organism evidence="1">
    <name type="scientific">Anguilla anguilla</name>
    <name type="common">European freshwater eel</name>
    <name type="synonym">Muraena anguilla</name>
    <dbReference type="NCBI Taxonomy" id="7936"/>
    <lineage>
        <taxon>Eukaryota</taxon>
        <taxon>Metazoa</taxon>
        <taxon>Chordata</taxon>
        <taxon>Craniata</taxon>
        <taxon>Vertebrata</taxon>
        <taxon>Euteleostomi</taxon>
        <taxon>Actinopterygii</taxon>
        <taxon>Neopterygii</taxon>
        <taxon>Teleostei</taxon>
        <taxon>Anguilliformes</taxon>
        <taxon>Anguillidae</taxon>
        <taxon>Anguilla</taxon>
    </lineage>
</organism>